<evidence type="ECO:0000259" key="9">
    <source>
        <dbReference type="PROSITE" id="PS51387"/>
    </source>
</evidence>
<gene>
    <name evidence="10" type="ORF">DARMORV10_C08P38050.1</name>
</gene>
<dbReference type="GO" id="GO:0009690">
    <property type="term" value="P:cytokinin metabolic process"/>
    <property type="evidence" value="ECO:0007669"/>
    <property type="project" value="InterPro"/>
</dbReference>
<dbReference type="PANTHER" id="PTHR13878">
    <property type="entry name" value="GULONOLACTONE OXIDASE"/>
    <property type="match status" value="1"/>
</dbReference>
<dbReference type="InterPro" id="IPR016170">
    <property type="entry name" value="Cytok_DH_C_sf"/>
</dbReference>
<dbReference type="InterPro" id="IPR016167">
    <property type="entry name" value="FAD-bd_PCMH_sub1"/>
</dbReference>
<dbReference type="Pfam" id="PF09265">
    <property type="entry name" value="Cytokin-bind"/>
    <property type="match status" value="1"/>
</dbReference>
<dbReference type="PROSITE" id="PS51387">
    <property type="entry name" value="FAD_PCMH"/>
    <property type="match status" value="1"/>
</dbReference>
<evidence type="ECO:0000256" key="2">
    <source>
        <dbReference type="ARBA" id="ARBA00005466"/>
    </source>
</evidence>
<keyword evidence="5" id="KW-0274">FAD</keyword>
<keyword evidence="8" id="KW-1133">Transmembrane helix</keyword>
<evidence type="ECO:0000256" key="6">
    <source>
        <dbReference type="ARBA" id="ARBA00023002"/>
    </source>
</evidence>
<evidence type="ECO:0000313" key="10">
    <source>
        <dbReference type="EMBL" id="CAF2113739.1"/>
    </source>
</evidence>
<evidence type="ECO:0000256" key="4">
    <source>
        <dbReference type="ARBA" id="ARBA00022630"/>
    </source>
</evidence>
<proteinExistence type="inferred from homology"/>
<dbReference type="InterPro" id="IPR016164">
    <property type="entry name" value="FAD-linked_Oxase-like_C"/>
</dbReference>
<organism evidence="10">
    <name type="scientific">Brassica napus</name>
    <name type="common">Rape</name>
    <dbReference type="NCBI Taxonomy" id="3708"/>
    <lineage>
        <taxon>Eukaryota</taxon>
        <taxon>Viridiplantae</taxon>
        <taxon>Streptophyta</taxon>
        <taxon>Embryophyta</taxon>
        <taxon>Tracheophyta</taxon>
        <taxon>Spermatophyta</taxon>
        <taxon>Magnoliopsida</taxon>
        <taxon>eudicotyledons</taxon>
        <taxon>Gunneridae</taxon>
        <taxon>Pentapetalae</taxon>
        <taxon>rosids</taxon>
        <taxon>malvids</taxon>
        <taxon>Brassicales</taxon>
        <taxon>Brassicaceae</taxon>
        <taxon>Brassiceae</taxon>
        <taxon>Brassica</taxon>
    </lineage>
</organism>
<reference evidence="10" key="1">
    <citation type="submission" date="2021-01" db="EMBL/GenBank/DDBJ databases">
        <authorList>
            <consortium name="Genoscope - CEA"/>
            <person name="William W."/>
        </authorList>
    </citation>
    <scope>NUCLEOTIDE SEQUENCE</scope>
</reference>
<dbReference type="GO" id="GO:0071949">
    <property type="term" value="F:FAD binding"/>
    <property type="evidence" value="ECO:0007669"/>
    <property type="project" value="InterPro"/>
</dbReference>
<dbReference type="EC" id="1.5.99.12" evidence="3"/>
<comment type="similarity">
    <text evidence="2">Belongs to the oxygen-dependent FAD-linked oxidoreductase family.</text>
</comment>
<dbReference type="InterPro" id="IPR016166">
    <property type="entry name" value="FAD-bd_PCMH"/>
</dbReference>
<name>A0A816UXU8_BRANA</name>
<dbReference type="Proteomes" id="UP001295469">
    <property type="component" value="Chromosome C08"/>
</dbReference>
<feature type="transmembrane region" description="Helical" evidence="8">
    <location>
        <begin position="69"/>
        <end position="88"/>
    </location>
</feature>
<dbReference type="InterPro" id="IPR050432">
    <property type="entry name" value="FAD-linked_Oxidoreductases_BP"/>
</dbReference>
<dbReference type="Gene3D" id="3.40.462.10">
    <property type="entry name" value="FAD-linked oxidases, C-terminal domain"/>
    <property type="match status" value="1"/>
</dbReference>
<evidence type="ECO:0000256" key="1">
    <source>
        <dbReference type="ARBA" id="ARBA00001974"/>
    </source>
</evidence>
<dbReference type="SUPFAM" id="SSF55103">
    <property type="entry name" value="FAD-linked oxidases, C-terminal domain"/>
    <property type="match status" value="1"/>
</dbReference>
<dbReference type="Gene3D" id="3.30.43.10">
    <property type="entry name" value="Uridine Diphospho-n-acetylenolpyruvylglucosamine Reductase, domain 2"/>
    <property type="match status" value="1"/>
</dbReference>
<keyword evidence="6" id="KW-0560">Oxidoreductase</keyword>
<evidence type="ECO:0000256" key="3">
    <source>
        <dbReference type="ARBA" id="ARBA00011928"/>
    </source>
</evidence>
<evidence type="ECO:0000256" key="7">
    <source>
        <dbReference type="ARBA" id="ARBA00048224"/>
    </source>
</evidence>
<dbReference type="AlphaFoldDB" id="A0A816UXU8"/>
<keyword evidence="8" id="KW-0472">Membrane</keyword>
<dbReference type="InterPro" id="IPR036318">
    <property type="entry name" value="FAD-bd_PCMH-like_sf"/>
</dbReference>
<keyword evidence="8" id="KW-0812">Transmembrane</keyword>
<dbReference type="InterPro" id="IPR016169">
    <property type="entry name" value="FAD-bd_PCMH_sub2"/>
</dbReference>
<dbReference type="Gene3D" id="3.30.465.10">
    <property type="match status" value="1"/>
</dbReference>
<evidence type="ECO:0000256" key="5">
    <source>
        <dbReference type="ARBA" id="ARBA00022827"/>
    </source>
</evidence>
<dbReference type="Pfam" id="PF01565">
    <property type="entry name" value="FAD_binding_4"/>
    <property type="match status" value="1"/>
</dbReference>
<dbReference type="GO" id="GO:0019139">
    <property type="term" value="F:cytokinin dehydrogenase activity"/>
    <property type="evidence" value="ECO:0007669"/>
    <property type="project" value="UniProtKB-EC"/>
</dbReference>
<dbReference type="InterPro" id="IPR006094">
    <property type="entry name" value="Oxid_FAD_bind_N"/>
</dbReference>
<dbReference type="SUPFAM" id="SSF56176">
    <property type="entry name" value="FAD-binding/transporter-associated domain-like"/>
    <property type="match status" value="1"/>
</dbReference>
<evidence type="ECO:0000256" key="8">
    <source>
        <dbReference type="SAM" id="Phobius"/>
    </source>
</evidence>
<dbReference type="PANTHER" id="PTHR13878:SF53">
    <property type="entry name" value="CYTOKININ DEHYDROGENASE 6"/>
    <property type="match status" value="1"/>
</dbReference>
<protein>
    <recommendedName>
        <fullName evidence="3">cytokinin dehydrogenase</fullName>
        <ecNumber evidence="3">1.5.99.12</ecNumber>
    </recommendedName>
</protein>
<feature type="domain" description="FAD-binding PCMH-type" evidence="9">
    <location>
        <begin position="123"/>
        <end position="305"/>
    </location>
</feature>
<dbReference type="EMBL" id="HG994372">
    <property type="protein sequence ID" value="CAF2113739.1"/>
    <property type="molecule type" value="Genomic_DNA"/>
</dbReference>
<accession>A0A816UXU8</accession>
<dbReference type="FunFam" id="3.40.462.10:FF:000001">
    <property type="entry name" value="Cytokinin dehydrogenase 2"/>
    <property type="match status" value="1"/>
</dbReference>
<keyword evidence="4" id="KW-0285">Flavoprotein</keyword>
<comment type="catalytic activity">
    <reaction evidence="7">
        <text>N(6)-dimethylallyladenine + A + H2O = 3-methyl-2-butenal + adenine + AH2</text>
        <dbReference type="Rhea" id="RHEA:13625"/>
        <dbReference type="ChEBI" id="CHEBI:13193"/>
        <dbReference type="ChEBI" id="CHEBI:15377"/>
        <dbReference type="ChEBI" id="CHEBI:15825"/>
        <dbReference type="ChEBI" id="CHEBI:16708"/>
        <dbReference type="ChEBI" id="CHEBI:17499"/>
        <dbReference type="ChEBI" id="CHEBI:17660"/>
        <dbReference type="EC" id="1.5.99.12"/>
    </reaction>
</comment>
<dbReference type="InterPro" id="IPR015345">
    <property type="entry name" value="Cytokinin_DH_FAD/cytokin-bd"/>
</dbReference>
<comment type="cofactor">
    <cofactor evidence="1">
        <name>FAD</name>
        <dbReference type="ChEBI" id="CHEBI:57692"/>
    </cofactor>
</comment>
<sequence>MASKAIYITHCRQPSPHPDSHNQKILVASTIQNRTSFSTFCFNTLLPIRNQEGHMKYLHACFLRKRNMIIVRSFTILLLLSCIAFKLACCFSSSISSLKALPLVGHLEFEHVHPASKDFGNRYQLLPLAVLHPKSVSDIASVIRHIWMMGPHSQLTVAARGRGHSLQGQAQTRHGIVIHMESLQPQKLQVHGVGGGPTPFVDVSGGELWINILHETLKYGLAPKSWTDYLHLTVGGTLSNAGISGQAFRQGPQISNVHQLEVVVAGKGEILNCSERQNSDLFHGVLGGLGQFGIITRARIALEPAPTMVKWMRVLYLDFAAFARDQERLISSDDDKFDYIEGFVIINRTGLLDSWRLSFTPEDPVEASQFKSDGRNLYCLEVAKYFKLDEDRKDVMNQEVKESLSELSYISSTLFSSEVTYQEFLDRVHVSEMKLRSKGQWEVPHPWLNLLVPRSRVNEFAKGVFGNILTDTSNGPVIVYPVNKSKWDNRSSAVTPEEEEIFYLVAILTSAVPGSTGKDGVDQIVKRNQRILEFSEAAGLGLKQYLPHYTTRHEWRSHFGPKWDDFVRRKSRYDPFAMLAPGQRIFEK</sequence>